<dbReference type="SUPFAM" id="SSF48576">
    <property type="entry name" value="Terpenoid synthases"/>
    <property type="match status" value="1"/>
</dbReference>
<evidence type="ECO:0000256" key="7">
    <source>
        <dbReference type="RuleBase" id="RU004466"/>
    </source>
</evidence>
<evidence type="ECO:0000256" key="4">
    <source>
        <dbReference type="ARBA" id="ARBA00022723"/>
    </source>
</evidence>
<protein>
    <submittedName>
        <fullName evidence="8">Hexaprenyl pyrophosphate synthetase</fullName>
    </submittedName>
</protein>
<evidence type="ECO:0000256" key="6">
    <source>
        <dbReference type="ARBA" id="ARBA00023229"/>
    </source>
</evidence>
<dbReference type="Gene3D" id="1.10.600.10">
    <property type="entry name" value="Farnesyl Diphosphate Synthase"/>
    <property type="match status" value="1"/>
</dbReference>
<evidence type="ECO:0000256" key="5">
    <source>
        <dbReference type="ARBA" id="ARBA00022842"/>
    </source>
</evidence>
<dbReference type="InterPro" id="IPR000092">
    <property type="entry name" value="Polyprenyl_synt"/>
</dbReference>
<dbReference type="GO" id="GO:1990234">
    <property type="term" value="C:transferase complex"/>
    <property type="evidence" value="ECO:0007669"/>
    <property type="project" value="TreeGrafter"/>
</dbReference>
<keyword evidence="9" id="KW-1185">Reference proteome</keyword>
<dbReference type="CDD" id="cd00685">
    <property type="entry name" value="Trans_IPPS_HT"/>
    <property type="match status" value="1"/>
</dbReference>
<organism evidence="8">
    <name type="scientific">Mucor ambiguus</name>
    <dbReference type="NCBI Taxonomy" id="91626"/>
    <lineage>
        <taxon>Eukaryota</taxon>
        <taxon>Fungi</taxon>
        <taxon>Fungi incertae sedis</taxon>
        <taxon>Mucoromycota</taxon>
        <taxon>Mucoromycotina</taxon>
        <taxon>Mucoromycetes</taxon>
        <taxon>Mucorales</taxon>
        <taxon>Mucorineae</taxon>
        <taxon>Mucoraceae</taxon>
        <taxon>Mucor</taxon>
    </lineage>
</organism>
<keyword evidence="3 7" id="KW-0808">Transferase</keyword>
<name>A0A0C9N319_9FUNG</name>
<dbReference type="GO" id="GO:0046872">
    <property type="term" value="F:metal ion binding"/>
    <property type="evidence" value="ECO:0007669"/>
    <property type="project" value="UniProtKB-KW"/>
</dbReference>
<dbReference type="Pfam" id="PF00348">
    <property type="entry name" value="polyprenyl_synt"/>
    <property type="match status" value="1"/>
</dbReference>
<dbReference type="GO" id="GO:0004659">
    <property type="term" value="F:prenyltransferase activity"/>
    <property type="evidence" value="ECO:0007669"/>
    <property type="project" value="InterPro"/>
</dbReference>
<evidence type="ECO:0000256" key="2">
    <source>
        <dbReference type="ARBA" id="ARBA00006706"/>
    </source>
</evidence>
<proteinExistence type="inferred from homology"/>
<evidence type="ECO:0000256" key="1">
    <source>
        <dbReference type="ARBA" id="ARBA00001946"/>
    </source>
</evidence>
<reference evidence="8" key="1">
    <citation type="submission" date="2014-09" db="EMBL/GenBank/DDBJ databases">
        <title>Draft genome sequence of an oleaginous Mucoromycotina fungus Mucor ambiguus NBRC6742.</title>
        <authorList>
            <person name="Takeda I."/>
            <person name="Yamane N."/>
            <person name="Morita T."/>
            <person name="Tamano K."/>
            <person name="Machida M."/>
            <person name="Baker S."/>
            <person name="Koike H."/>
        </authorList>
    </citation>
    <scope>NUCLEOTIDE SEQUENCE</scope>
    <source>
        <strain evidence="8">NBRC 6742</strain>
    </source>
</reference>
<dbReference type="OrthoDB" id="9927103at2759"/>
<keyword evidence="4" id="KW-0479">Metal-binding</keyword>
<comment type="cofactor">
    <cofactor evidence="1">
        <name>Mg(2+)</name>
        <dbReference type="ChEBI" id="CHEBI:18420"/>
    </cofactor>
</comment>
<dbReference type="STRING" id="91626.A0A0C9N319"/>
<accession>A0A0C9N319</accession>
<dbReference type="Proteomes" id="UP000053815">
    <property type="component" value="Unassembled WGS sequence"/>
</dbReference>
<evidence type="ECO:0000313" key="8">
    <source>
        <dbReference type="EMBL" id="GAN08978.1"/>
    </source>
</evidence>
<dbReference type="GO" id="GO:0006744">
    <property type="term" value="P:ubiquinone biosynthetic process"/>
    <property type="evidence" value="ECO:0007669"/>
    <property type="project" value="TreeGrafter"/>
</dbReference>
<dbReference type="AlphaFoldDB" id="A0A0C9N319"/>
<dbReference type="PANTHER" id="PTHR12001:SF69">
    <property type="entry name" value="ALL TRANS-POLYPRENYL-DIPHOSPHATE SYNTHASE PDSS1"/>
    <property type="match status" value="1"/>
</dbReference>
<sequence length="447" mass="49060">MLSRTSIKTLSKSSALMARSVSVATFHHTSKHCSKKAAVELKPSPQDDSPFDKLAQGMNVLKSTLLTATPLRKATRPNIESLPFTGHATSWDQAVKEAQSLVNSADQERIFDPVKIVGKDLWELKGNITKLLGSGHPFINTIGKHYFQGDTNRIRPLLVLLIAKATSQAPKKSTQQLLHEDVDSECQVSSAEHPILPTQRRLAEISEMIYTSSLLHYDVIDNGEQVTNPGFGNKMAVLAGDFLLARASLALAQLKKAECIELIATCIANLVEGEFMQLHDLNKQNPDKQKVFDYYLEKVYLKTGSLIAQSCKASSVLGGCSSDVAKMTYDYGKNLGIASQLIDDLRDFSQDAANIEKKKHNAGWITAPVLLAWEEHAELGPLIERGFSEPGDAEKVCYSRTHKHAQVFTRKAGTIVDLAVSAIEQLPTSEAQAALIQLARNLSTRKD</sequence>
<dbReference type="InterPro" id="IPR008949">
    <property type="entry name" value="Isoprenoid_synthase_dom_sf"/>
</dbReference>
<gene>
    <name evidence="8" type="ORF">MAM1_0235d08498</name>
</gene>
<dbReference type="PANTHER" id="PTHR12001">
    <property type="entry name" value="GERANYLGERANYL PYROPHOSPHATE SYNTHASE"/>
    <property type="match status" value="1"/>
</dbReference>
<comment type="similarity">
    <text evidence="2 7">Belongs to the FPP/GGPP synthase family.</text>
</comment>
<evidence type="ECO:0000256" key="3">
    <source>
        <dbReference type="ARBA" id="ARBA00022679"/>
    </source>
</evidence>
<dbReference type="GO" id="GO:0008299">
    <property type="term" value="P:isoprenoid biosynthetic process"/>
    <property type="evidence" value="ECO:0007669"/>
    <property type="project" value="UniProtKB-KW"/>
</dbReference>
<dbReference type="EMBL" id="DF836524">
    <property type="protein sequence ID" value="GAN08978.1"/>
    <property type="molecule type" value="Genomic_DNA"/>
</dbReference>
<keyword evidence="5" id="KW-0460">Magnesium</keyword>
<keyword evidence="6" id="KW-0414">Isoprene biosynthesis</keyword>
<evidence type="ECO:0000313" key="9">
    <source>
        <dbReference type="Proteomes" id="UP000053815"/>
    </source>
</evidence>